<dbReference type="SUPFAM" id="SSF56784">
    <property type="entry name" value="HAD-like"/>
    <property type="match status" value="1"/>
</dbReference>
<protein>
    <submittedName>
        <fullName evidence="1">Uncharacterized protein</fullName>
    </submittedName>
</protein>
<organism evidence="1 2">
    <name type="scientific">Candidatus Daviesbacteria bacterium RIFCSPHIGHO2_02_FULL_36_13</name>
    <dbReference type="NCBI Taxonomy" id="1797768"/>
    <lineage>
        <taxon>Bacteria</taxon>
        <taxon>Candidatus Daviesiibacteriota</taxon>
    </lineage>
</organism>
<name>A0A1F5JXZ7_9BACT</name>
<gene>
    <name evidence="1" type="ORF">A3C59_05060</name>
</gene>
<dbReference type="InterPro" id="IPR036412">
    <property type="entry name" value="HAD-like_sf"/>
</dbReference>
<dbReference type="Proteomes" id="UP000176902">
    <property type="component" value="Unassembled WGS sequence"/>
</dbReference>
<proteinExistence type="predicted"/>
<dbReference type="STRING" id="1797768.A3C59_05060"/>
<dbReference type="AlphaFoldDB" id="A0A1F5JXZ7"/>
<comment type="caution">
    <text evidence="1">The sequence shown here is derived from an EMBL/GenBank/DDBJ whole genome shotgun (WGS) entry which is preliminary data.</text>
</comment>
<accession>A0A1F5JXZ7</accession>
<sequence length="275" mass="31157">MQEREEIEGWFMEDMHGERALRRPIAGQILHTPKQPFTSEKARRFRQLRETEDLQAVSLLTSTIPLRDPPIKINGHYEETVSSHTPQHEEDFFLNYEPVPEAREGLQQIASLNKRITIATGTPECCAFVLQKMVIDDKLDSIVDPELPMMMTRVPQRIAYGLWPGVVTTTDTKLLDGLYIKLAYGILPDLGDDSPYLAWLYKNMLGGTAFLYEEEGYEVESILLSSEYDISAEDFGVKGGVIIPVVGKGIPGAAAIMREKLKAREESKYYNFLVK</sequence>
<evidence type="ECO:0000313" key="2">
    <source>
        <dbReference type="Proteomes" id="UP000176902"/>
    </source>
</evidence>
<reference evidence="1 2" key="1">
    <citation type="journal article" date="2016" name="Nat. Commun.">
        <title>Thousands of microbial genomes shed light on interconnected biogeochemical processes in an aquifer system.</title>
        <authorList>
            <person name="Anantharaman K."/>
            <person name="Brown C.T."/>
            <person name="Hug L.A."/>
            <person name="Sharon I."/>
            <person name="Castelle C.J."/>
            <person name="Probst A.J."/>
            <person name="Thomas B.C."/>
            <person name="Singh A."/>
            <person name="Wilkins M.J."/>
            <person name="Karaoz U."/>
            <person name="Brodie E.L."/>
            <person name="Williams K.H."/>
            <person name="Hubbard S.S."/>
            <person name="Banfield J.F."/>
        </authorList>
    </citation>
    <scope>NUCLEOTIDE SEQUENCE [LARGE SCALE GENOMIC DNA]</scope>
</reference>
<evidence type="ECO:0000313" key="1">
    <source>
        <dbReference type="EMBL" id="OGE33473.1"/>
    </source>
</evidence>
<dbReference type="EMBL" id="MFCV01000009">
    <property type="protein sequence ID" value="OGE33473.1"/>
    <property type="molecule type" value="Genomic_DNA"/>
</dbReference>